<dbReference type="NCBIfam" id="TIGR00163">
    <property type="entry name" value="PS_decarb"/>
    <property type="match status" value="1"/>
</dbReference>
<dbReference type="UniPathway" id="UPA00558">
    <property type="reaction ID" value="UER00616"/>
</dbReference>
<dbReference type="InterPro" id="IPR033178">
    <property type="entry name" value="PSD_type1_pro"/>
</dbReference>
<evidence type="ECO:0000256" key="2">
    <source>
        <dbReference type="ARBA" id="ARBA00022475"/>
    </source>
</evidence>
<evidence type="ECO:0000256" key="10">
    <source>
        <dbReference type="ARBA" id="ARBA00023264"/>
    </source>
</evidence>
<keyword evidence="5 12" id="KW-0443">Lipid metabolism</keyword>
<evidence type="ECO:0000256" key="9">
    <source>
        <dbReference type="ARBA" id="ARBA00023239"/>
    </source>
</evidence>
<feature type="modified residue" description="Pyruvic acid (Ser); by autocatalysis" evidence="12">
    <location>
        <position position="251"/>
    </location>
</feature>
<protein>
    <recommendedName>
        <fullName evidence="12">Phosphatidylserine decarboxylase proenzyme</fullName>
        <ecNumber evidence="12">4.1.1.65</ecNumber>
    </recommendedName>
    <component>
        <recommendedName>
            <fullName evidence="12">Phosphatidylserine decarboxylase alpha chain</fullName>
        </recommendedName>
    </component>
    <component>
        <recommendedName>
            <fullName evidence="12">Phosphatidylserine decarboxylase beta chain</fullName>
        </recommendedName>
    </component>
</protein>
<keyword evidence="9 12" id="KW-0456">Lyase</keyword>
<dbReference type="EMBL" id="SHBP01000001">
    <property type="protein sequence ID" value="RZO22914.1"/>
    <property type="molecule type" value="Genomic_DNA"/>
</dbReference>
<keyword evidence="6 12" id="KW-0472">Membrane</keyword>
<evidence type="ECO:0000256" key="3">
    <source>
        <dbReference type="ARBA" id="ARBA00022516"/>
    </source>
</evidence>
<evidence type="ECO:0000256" key="1">
    <source>
        <dbReference type="ARBA" id="ARBA00005189"/>
    </source>
</evidence>
<comment type="subunit">
    <text evidence="12">Heterodimer of a large membrane-associated beta subunit and a small pyruvoyl-containing alpha subunit.</text>
</comment>
<evidence type="ECO:0000256" key="6">
    <source>
        <dbReference type="ARBA" id="ARBA00023136"/>
    </source>
</evidence>
<evidence type="ECO:0000256" key="4">
    <source>
        <dbReference type="ARBA" id="ARBA00022793"/>
    </source>
</evidence>
<feature type="chain" id="PRO_5023537727" description="Phosphatidylserine decarboxylase alpha chain" evidence="12">
    <location>
        <begin position="251"/>
        <end position="284"/>
    </location>
</feature>
<dbReference type="GO" id="GO:0006646">
    <property type="term" value="P:phosphatidylethanolamine biosynthetic process"/>
    <property type="evidence" value="ECO:0007669"/>
    <property type="project" value="UniProtKB-UniRule"/>
</dbReference>
<evidence type="ECO:0000256" key="5">
    <source>
        <dbReference type="ARBA" id="ARBA00023098"/>
    </source>
</evidence>
<proteinExistence type="inferred from homology"/>
<reference evidence="13 14" key="1">
    <citation type="submission" date="2019-02" db="EMBL/GenBank/DDBJ databases">
        <title>Prokaryotic population dynamics and viral predation in marine succession experiment using metagenomics: the confinement effect.</title>
        <authorList>
            <person name="Haro-Moreno J.M."/>
            <person name="Rodriguez-Valera F."/>
            <person name="Lopez-Perez M."/>
        </authorList>
    </citation>
    <scope>NUCLEOTIDE SEQUENCE [LARGE SCALE GENOMIC DNA]</scope>
    <source>
        <strain evidence="13">MED-G170</strain>
    </source>
</reference>
<dbReference type="AlphaFoldDB" id="A0A520MNY1"/>
<dbReference type="EC" id="4.1.1.65" evidence="12"/>
<dbReference type="Proteomes" id="UP000315889">
    <property type="component" value="Unassembled WGS sequence"/>
</dbReference>
<feature type="chain" id="PRO_5023537728" description="Phosphatidylserine decarboxylase beta chain" evidence="12">
    <location>
        <begin position="1"/>
        <end position="250"/>
    </location>
</feature>
<sequence length="284" mass="31311">MSHSADIFVAIQRILPKHTLSRLVGKIAESKRPWLKNFLIDRAISAFTINMEEATSADLNDYDNFNAFFTRELKAGTRPVDMDDHSVCCPADGVISQSGIIDRQRILQAKGIDYSVSRLLGNSSSAQKFQDGSFATIYLSPKDYHRVHMPIAGKLRTTRYIPGELFSVNDKTAQGLDGLFARNERLVCEFNSELVGDFAVIFVGAMLVAGIETVWGGYEKPGPGAVRESDYSDQELAYAKGEEIGQFRFGSTVIVLFGENKVSGLENLSLKTPVIMGEKLAILT</sequence>
<evidence type="ECO:0000256" key="12">
    <source>
        <dbReference type="HAMAP-Rule" id="MF_00662"/>
    </source>
</evidence>
<dbReference type="InterPro" id="IPR003817">
    <property type="entry name" value="PS_Dcarbxylase"/>
</dbReference>
<comment type="caution">
    <text evidence="13">The sequence shown here is derived from an EMBL/GenBank/DDBJ whole genome shotgun (WGS) entry which is preliminary data.</text>
</comment>
<comment type="pathway">
    <text evidence="12">Phospholipid metabolism; phosphatidylethanolamine biosynthesis; phosphatidylethanolamine from CDP-diacylglycerol: step 2/2.</text>
</comment>
<evidence type="ECO:0000256" key="8">
    <source>
        <dbReference type="ARBA" id="ARBA00023209"/>
    </source>
</evidence>
<evidence type="ECO:0000313" key="14">
    <source>
        <dbReference type="Proteomes" id="UP000315889"/>
    </source>
</evidence>
<evidence type="ECO:0000313" key="13">
    <source>
        <dbReference type="EMBL" id="RZO22914.1"/>
    </source>
</evidence>
<feature type="active site" description="Charge relay system; for autoendoproteolytic cleavage activity" evidence="12">
    <location>
        <position position="92"/>
    </location>
</feature>
<dbReference type="GO" id="GO:0005886">
    <property type="term" value="C:plasma membrane"/>
    <property type="evidence" value="ECO:0007669"/>
    <property type="project" value="UniProtKB-SubCell"/>
</dbReference>
<comment type="pathway">
    <text evidence="1">Lipid metabolism.</text>
</comment>
<dbReference type="Pfam" id="PF02666">
    <property type="entry name" value="PS_Dcarbxylase"/>
    <property type="match status" value="1"/>
</dbReference>
<dbReference type="PANTHER" id="PTHR10067:SF6">
    <property type="entry name" value="PHOSPHATIDYLSERINE DECARBOXYLASE PROENZYME, MITOCHONDRIAL"/>
    <property type="match status" value="1"/>
</dbReference>
<keyword evidence="3 12" id="KW-0444">Lipid biosynthesis</keyword>
<dbReference type="InterPro" id="IPR033177">
    <property type="entry name" value="PSD-B"/>
</dbReference>
<comment type="catalytic activity">
    <reaction evidence="12">
        <text>a 1,2-diacyl-sn-glycero-3-phospho-L-serine + H(+) = a 1,2-diacyl-sn-glycero-3-phosphoethanolamine + CO2</text>
        <dbReference type="Rhea" id="RHEA:20828"/>
        <dbReference type="ChEBI" id="CHEBI:15378"/>
        <dbReference type="ChEBI" id="CHEBI:16526"/>
        <dbReference type="ChEBI" id="CHEBI:57262"/>
        <dbReference type="ChEBI" id="CHEBI:64612"/>
        <dbReference type="EC" id="4.1.1.65"/>
    </reaction>
</comment>
<keyword evidence="2 12" id="KW-1003">Cell membrane</keyword>
<feature type="active site" description="Charge relay system; for autoendoproteolytic cleavage activity" evidence="12">
    <location>
        <position position="251"/>
    </location>
</feature>
<name>A0A520MNY1_9GAMM</name>
<accession>A0A520MNY1</accession>
<feature type="active site" description="Schiff-base intermediate with substrate; via pyruvic acid; for decarboxylase activity" evidence="12">
    <location>
        <position position="251"/>
    </location>
</feature>
<feature type="active site" description="Charge relay system; for autoendoproteolytic cleavage activity" evidence="12">
    <location>
        <position position="148"/>
    </location>
</feature>
<dbReference type="HAMAP" id="MF_00662">
    <property type="entry name" value="PS_decarb_PSD_B_type1"/>
    <property type="match status" value="1"/>
</dbReference>
<keyword evidence="8 12" id="KW-0594">Phospholipid biosynthesis</keyword>
<evidence type="ECO:0000256" key="11">
    <source>
        <dbReference type="ARBA" id="ARBA00023317"/>
    </source>
</evidence>
<feature type="site" description="Cleavage (non-hydrolytic); by autocatalysis" evidence="12">
    <location>
        <begin position="250"/>
        <end position="251"/>
    </location>
</feature>
<organism evidence="13 14">
    <name type="scientific">SAR92 clade bacterium</name>
    <dbReference type="NCBI Taxonomy" id="2315479"/>
    <lineage>
        <taxon>Bacteria</taxon>
        <taxon>Pseudomonadati</taxon>
        <taxon>Pseudomonadota</taxon>
        <taxon>Gammaproteobacteria</taxon>
        <taxon>Cellvibrionales</taxon>
        <taxon>Porticoccaceae</taxon>
        <taxon>SAR92 clade</taxon>
    </lineage>
</organism>
<keyword evidence="7 12" id="KW-0865">Zymogen</keyword>
<comment type="function">
    <text evidence="12">Catalyzes the formation of phosphatidylethanolamine (PtdEtn) from phosphatidylserine (PtdSer).</text>
</comment>
<comment type="PTM">
    <text evidence="12">Is synthesized initially as an inactive proenzyme. Formation of the active enzyme involves a self-maturation process in which the active site pyruvoyl group is generated from an internal serine residue via an autocatalytic post-translational modification. Two non-identical subunits are generated from the proenzyme in this reaction, and the pyruvate is formed at the N-terminus of the alpha chain, which is derived from the carboxyl end of the proenzyme. The autoendoproteolytic cleavage occurs by a canonical serine protease mechanism, in which the side chain hydroxyl group of the serine supplies its oxygen atom to form the C-terminus of the beta chain, while the remainder of the serine residue undergoes an oxidative deamination to produce ammonia and the pyruvoyl prosthetic group on the alpha chain. During this reaction, the Ser that is part of the protease active site of the proenzyme becomes the pyruvoyl prosthetic group, which constitutes an essential element of the active site of the mature decarboxylase.</text>
</comment>
<keyword evidence="11 12" id="KW-0670">Pyruvate</keyword>
<gene>
    <name evidence="12 13" type="primary">psd</name>
    <name evidence="13" type="ORF">EVB03_00705</name>
</gene>
<evidence type="ECO:0000256" key="7">
    <source>
        <dbReference type="ARBA" id="ARBA00023145"/>
    </source>
</evidence>
<dbReference type="GO" id="GO:0004609">
    <property type="term" value="F:phosphatidylserine decarboxylase activity"/>
    <property type="evidence" value="ECO:0007669"/>
    <property type="project" value="UniProtKB-UniRule"/>
</dbReference>
<keyword evidence="10 12" id="KW-1208">Phospholipid metabolism</keyword>
<comment type="subcellular location">
    <subcellularLocation>
        <location evidence="12">Cell membrane</location>
        <topology evidence="12">Peripheral membrane protein</topology>
    </subcellularLocation>
</comment>
<comment type="similarity">
    <text evidence="12">Belongs to the phosphatidylserine decarboxylase family. PSD-B subfamily. Prokaryotic type I sub-subfamily.</text>
</comment>
<dbReference type="PANTHER" id="PTHR10067">
    <property type="entry name" value="PHOSPHATIDYLSERINE DECARBOXYLASE"/>
    <property type="match status" value="1"/>
</dbReference>
<comment type="cofactor">
    <cofactor evidence="12">
        <name>pyruvate</name>
        <dbReference type="ChEBI" id="CHEBI:15361"/>
    </cofactor>
    <text evidence="12">Binds 1 pyruvoyl group covalently per subunit.</text>
</comment>
<keyword evidence="4 12" id="KW-0210">Decarboxylase</keyword>